<evidence type="ECO:0000313" key="1">
    <source>
        <dbReference type="EMBL" id="QAA12054.1"/>
    </source>
</evidence>
<organism evidence="1">
    <name type="scientific">Pseudellipsoidion edaphicum</name>
    <dbReference type="NCBI Taxonomy" id="1431838"/>
    <lineage>
        <taxon>Eukaryota</taxon>
        <taxon>Sar</taxon>
        <taxon>Stramenopiles</taxon>
        <taxon>Ochrophyta</taxon>
        <taxon>Eustigmatophyceae</taxon>
        <taxon>Eustigmatales</taxon>
        <taxon>Neomonodaceae</taxon>
        <taxon>Pseudellipsoidion</taxon>
    </lineage>
</organism>
<reference evidence="1" key="1">
    <citation type="journal article" date="2019" name="Genome Biol. Evol.">
        <title>Plastid Genomes and Proteins Illuminate the Evolution of Eustigmatophyte Algae and Their Bacterial Endosymbionts.</title>
        <authorList>
            <person name="Sevcikova T."/>
            <person name="Yurchenko T."/>
            <person name="Fawley K.P."/>
            <person name="Amaral R."/>
            <person name="Strnad H."/>
            <person name="Santos L.M."/>
            <person name="Fawley M.W."/>
            <person name="Elias M."/>
        </authorList>
    </citation>
    <scope>NUCLEOTIDE SEQUENCE</scope>
    <source>
        <strain evidence="1">CAUP Q 401</strain>
    </source>
</reference>
<dbReference type="AlphaFoldDB" id="A0A3R5QNN4"/>
<dbReference type="EMBL" id="MK281457">
    <property type="protein sequence ID" value="QAA12054.1"/>
    <property type="molecule type" value="Genomic_DNA"/>
</dbReference>
<proteinExistence type="predicted"/>
<name>A0A3R5QNN4_9STRA</name>
<gene>
    <name evidence="1" type="primary">psaM</name>
</gene>
<dbReference type="GeneID" id="38948293"/>
<accession>A0A3R5QNN4</accession>
<geneLocation type="plastid" evidence="1"/>
<keyword evidence="1" id="KW-0934">Plastid</keyword>
<dbReference type="RefSeq" id="YP_009551124.1">
    <property type="nucleotide sequence ID" value="NC_040299.1"/>
</dbReference>
<protein>
    <submittedName>
        <fullName evidence="1">Photosystem I reaction center subunit M</fullName>
    </submittedName>
</protein>
<sequence length="30" mass="3147">MLNLIQVGSLLAISAVAGLLAYRLAISLYV</sequence>